<comment type="catalytic activity">
    <reaction evidence="1 6">
        <text>a uridine in RNA = a pseudouridine in RNA</text>
        <dbReference type="Rhea" id="RHEA:48348"/>
        <dbReference type="Rhea" id="RHEA-COMP:12068"/>
        <dbReference type="Rhea" id="RHEA-COMP:12069"/>
        <dbReference type="ChEBI" id="CHEBI:65314"/>
        <dbReference type="ChEBI" id="CHEBI:65315"/>
    </reaction>
</comment>
<dbReference type="GO" id="GO:0009982">
    <property type="term" value="F:pseudouridine synthase activity"/>
    <property type="evidence" value="ECO:0007669"/>
    <property type="project" value="InterPro"/>
</dbReference>
<dbReference type="EMBL" id="ARZA01000017">
    <property type="protein sequence ID" value="EOD01806.1"/>
    <property type="molecule type" value="Genomic_DNA"/>
</dbReference>
<comment type="function">
    <text evidence="6">Responsible for synthesis of pseudouridine from uracil.</text>
</comment>
<dbReference type="GO" id="GO:0000455">
    <property type="term" value="P:enzyme-directed rRNA pseudouridine synthesis"/>
    <property type="evidence" value="ECO:0007669"/>
    <property type="project" value="TreeGrafter"/>
</dbReference>
<dbReference type="FunFam" id="3.30.2350.10:FF:000005">
    <property type="entry name" value="Pseudouridine synthase"/>
    <property type="match status" value="1"/>
</dbReference>
<evidence type="ECO:0000256" key="5">
    <source>
        <dbReference type="PROSITE-ProRule" id="PRU00182"/>
    </source>
</evidence>
<evidence type="ECO:0000256" key="6">
    <source>
        <dbReference type="RuleBase" id="RU362028"/>
    </source>
</evidence>
<dbReference type="InterPro" id="IPR006225">
    <property type="entry name" value="PsdUridine_synth_RluC/D"/>
</dbReference>
<dbReference type="EC" id="5.4.99.-" evidence="6"/>
<dbReference type="PROSITE" id="PS50889">
    <property type="entry name" value="S4"/>
    <property type="match status" value="1"/>
</dbReference>
<evidence type="ECO:0000313" key="8">
    <source>
        <dbReference type="EMBL" id="EOD01806.1"/>
    </source>
</evidence>
<dbReference type="eggNOG" id="COG0564">
    <property type="taxonomic scope" value="Bacteria"/>
</dbReference>
<dbReference type="CDD" id="cd02869">
    <property type="entry name" value="PseudoU_synth_RluA_like"/>
    <property type="match status" value="1"/>
</dbReference>
<dbReference type="SUPFAM" id="SSF55120">
    <property type="entry name" value="Pseudouridine synthase"/>
    <property type="match status" value="1"/>
</dbReference>
<evidence type="ECO:0000256" key="3">
    <source>
        <dbReference type="ARBA" id="ARBA00023235"/>
    </source>
</evidence>
<evidence type="ECO:0000313" key="9">
    <source>
        <dbReference type="Proteomes" id="UP000013378"/>
    </source>
</evidence>
<dbReference type="AlphaFoldDB" id="R1CT32"/>
<dbReference type="STRING" id="1304284.L21TH_0124"/>
<dbReference type="GO" id="GO:0003723">
    <property type="term" value="F:RNA binding"/>
    <property type="evidence" value="ECO:0007669"/>
    <property type="project" value="UniProtKB-KW"/>
</dbReference>
<dbReference type="RefSeq" id="WP_006306018.1">
    <property type="nucleotide sequence ID" value="NZ_ARZA01000017.1"/>
</dbReference>
<dbReference type="GO" id="GO:0140098">
    <property type="term" value="F:catalytic activity, acting on RNA"/>
    <property type="evidence" value="ECO:0007669"/>
    <property type="project" value="UniProtKB-ARBA"/>
</dbReference>
<keyword evidence="5" id="KW-0694">RNA-binding</keyword>
<keyword evidence="3 6" id="KW-0413">Isomerase</keyword>
<feature type="active site" evidence="4">
    <location>
        <position position="139"/>
    </location>
</feature>
<dbReference type="PANTHER" id="PTHR21600">
    <property type="entry name" value="MITOCHONDRIAL RNA PSEUDOURIDINE SYNTHASE"/>
    <property type="match status" value="1"/>
</dbReference>
<sequence length="300" mass="34382">MENILKESESVISYKVEETGLSVKDILINKLGISGRLTRKLFKRGAILLNNKRAKSGQITGEDDVLTILMDDEYESNEPQNVPIDIIYEDYDVIIINKQPKVVVHPTKSHKDNTIANGLANYFKKNNIKKKVRFVNRLDMNTSGVLVVAKNPFGHQQLAKQFKENKVEKRYLVVVEGIIKNNEGIINKPIGKDRENTIRNKVSENGKNAITEYKVIERYKNATLVEVNIKTGRTHQIRVHLDHIGHPIIGDTLYNQSSNIIDRQALHSYILRFKPPRKDNIIEVRAELPNDIKKLINFLK</sequence>
<dbReference type="Pfam" id="PF00849">
    <property type="entry name" value="PseudoU_synth_2"/>
    <property type="match status" value="1"/>
</dbReference>
<dbReference type="Proteomes" id="UP000013378">
    <property type="component" value="Unassembled WGS sequence"/>
</dbReference>
<dbReference type="PROSITE" id="PS01129">
    <property type="entry name" value="PSI_RLU"/>
    <property type="match status" value="1"/>
</dbReference>
<dbReference type="PANTHER" id="PTHR21600:SF44">
    <property type="entry name" value="RIBOSOMAL LARGE SUBUNIT PSEUDOURIDINE SYNTHASE D"/>
    <property type="match status" value="1"/>
</dbReference>
<organism evidence="8 9">
    <name type="scientific">Caldisalinibacter kiritimatiensis</name>
    <dbReference type="NCBI Taxonomy" id="1304284"/>
    <lineage>
        <taxon>Bacteria</taxon>
        <taxon>Bacillati</taxon>
        <taxon>Bacillota</taxon>
        <taxon>Tissierellia</taxon>
        <taxon>Tissierellales</taxon>
        <taxon>Thermohalobacteraceae</taxon>
        <taxon>Caldisalinibacter</taxon>
    </lineage>
</organism>
<dbReference type="InterPro" id="IPR006145">
    <property type="entry name" value="PsdUridine_synth_RsuA/RluA"/>
</dbReference>
<dbReference type="NCBIfam" id="TIGR00005">
    <property type="entry name" value="rluA_subfam"/>
    <property type="match status" value="1"/>
</dbReference>
<feature type="domain" description="Pseudouridine synthase RsuA/RluA-like" evidence="7">
    <location>
        <begin position="92"/>
        <end position="243"/>
    </location>
</feature>
<dbReference type="InterPro" id="IPR020103">
    <property type="entry name" value="PsdUridine_synth_cat_dom_sf"/>
</dbReference>
<proteinExistence type="inferred from homology"/>
<dbReference type="InterPro" id="IPR006224">
    <property type="entry name" value="PsdUridine_synth_RluA-like_CS"/>
</dbReference>
<evidence type="ECO:0000256" key="4">
    <source>
        <dbReference type="PIRSR" id="PIRSR606225-1"/>
    </source>
</evidence>
<comment type="caution">
    <text evidence="8">The sequence shown here is derived from an EMBL/GenBank/DDBJ whole genome shotgun (WGS) entry which is preliminary data.</text>
</comment>
<evidence type="ECO:0000259" key="7">
    <source>
        <dbReference type="Pfam" id="PF00849"/>
    </source>
</evidence>
<keyword evidence="9" id="KW-1185">Reference proteome</keyword>
<reference evidence="8 9" key="1">
    <citation type="journal article" date="2015" name="Geomicrobiol. J.">
        <title>Caldisalinibacter kiritimatiensis gen. nov., sp. nov., a moderately thermohalophilic thiosulfate-reducing bacterium from a hypersaline microbial mat.</title>
        <authorList>
            <person name="Ben Hania W."/>
            <person name="Joseph M."/>
            <person name="Fiebig A."/>
            <person name="Bunk B."/>
            <person name="Klenk H.-P."/>
            <person name="Fardeau M.-L."/>
            <person name="Spring S."/>
        </authorList>
    </citation>
    <scope>NUCLEOTIDE SEQUENCE [LARGE SCALE GENOMIC DNA]</scope>
    <source>
        <strain evidence="8 9">L21-TH-D2</strain>
    </source>
</reference>
<evidence type="ECO:0000256" key="2">
    <source>
        <dbReference type="ARBA" id="ARBA00010876"/>
    </source>
</evidence>
<dbReference type="GO" id="GO:0016829">
    <property type="term" value="F:lyase activity"/>
    <property type="evidence" value="ECO:0007669"/>
    <property type="project" value="UniProtKB-KW"/>
</dbReference>
<protein>
    <recommendedName>
        <fullName evidence="6">Pseudouridine synthase</fullName>
        <ecNumber evidence="6">5.4.99.-</ecNumber>
    </recommendedName>
</protein>
<accession>R1CT32</accession>
<comment type="similarity">
    <text evidence="2 6">Belongs to the pseudouridine synthase RluA family.</text>
</comment>
<dbReference type="PATRIC" id="fig|1304284.3.peg.122"/>
<dbReference type="Gene3D" id="3.30.2350.10">
    <property type="entry name" value="Pseudouridine synthase"/>
    <property type="match status" value="1"/>
</dbReference>
<dbReference type="InterPro" id="IPR050188">
    <property type="entry name" value="RluA_PseudoU_synthase"/>
</dbReference>
<evidence type="ECO:0000256" key="1">
    <source>
        <dbReference type="ARBA" id="ARBA00000073"/>
    </source>
</evidence>
<keyword evidence="8" id="KW-0456">Lyase</keyword>
<gene>
    <name evidence="8" type="ORF">L21TH_0124</name>
</gene>
<name>R1CT32_9FIRM</name>
<dbReference type="OrthoDB" id="9807829at2"/>